<gene>
    <name evidence="2" type="ORF">LY90DRAFT_222082</name>
</gene>
<proteinExistence type="predicted"/>
<feature type="domain" description="RPAP1/MINIYO-like TPR repeats" evidence="1">
    <location>
        <begin position="86"/>
        <end position="139"/>
    </location>
</feature>
<organism evidence="2 3">
    <name type="scientific">Neocallimastix californiae</name>
    <dbReference type="NCBI Taxonomy" id="1754190"/>
    <lineage>
        <taxon>Eukaryota</taxon>
        <taxon>Fungi</taxon>
        <taxon>Fungi incertae sedis</taxon>
        <taxon>Chytridiomycota</taxon>
        <taxon>Chytridiomycota incertae sedis</taxon>
        <taxon>Neocallimastigomycetes</taxon>
        <taxon>Neocallimastigales</taxon>
        <taxon>Neocallimastigaceae</taxon>
        <taxon>Neocallimastix</taxon>
    </lineage>
</organism>
<accession>A0A1Y2E5S5</accession>
<protein>
    <recommendedName>
        <fullName evidence="1">RPAP1/MINIYO-like TPR repeats domain-containing protein</fullName>
    </recommendedName>
</protein>
<reference evidence="2 3" key="1">
    <citation type="submission" date="2016-08" db="EMBL/GenBank/DDBJ databases">
        <title>A Parts List for Fungal Cellulosomes Revealed by Comparative Genomics.</title>
        <authorList>
            <consortium name="DOE Joint Genome Institute"/>
            <person name="Haitjema C.H."/>
            <person name="Gilmore S.P."/>
            <person name="Henske J.K."/>
            <person name="Solomon K.V."/>
            <person name="De Groot R."/>
            <person name="Kuo A."/>
            <person name="Mondo S.J."/>
            <person name="Salamov A.A."/>
            <person name="Labutti K."/>
            <person name="Zhao Z."/>
            <person name="Chiniquy J."/>
            <person name="Barry K."/>
            <person name="Brewer H.M."/>
            <person name="Purvine S.O."/>
            <person name="Wright A.T."/>
            <person name="Boxma B."/>
            <person name="Van Alen T."/>
            <person name="Hackstein J.H."/>
            <person name="Baker S.E."/>
            <person name="Grigoriev I.V."/>
            <person name="O'Malley M.A."/>
        </authorList>
    </citation>
    <scope>NUCLEOTIDE SEQUENCE [LARGE SCALE GENOMIC DNA]</scope>
    <source>
        <strain evidence="2 3">G1</strain>
    </source>
</reference>
<dbReference type="STRING" id="1754190.A0A1Y2E5S5"/>
<evidence type="ECO:0000313" key="2">
    <source>
        <dbReference type="EMBL" id="ORY66694.1"/>
    </source>
</evidence>
<keyword evidence="3" id="KW-1185">Reference proteome</keyword>
<dbReference type="OrthoDB" id="348201at2759"/>
<dbReference type="Proteomes" id="UP000193920">
    <property type="component" value="Unassembled WGS sequence"/>
</dbReference>
<name>A0A1Y2E5S5_9FUNG</name>
<dbReference type="Pfam" id="PF25766">
    <property type="entry name" value="TPR_RPAP1"/>
    <property type="match status" value="1"/>
</dbReference>
<evidence type="ECO:0000259" key="1">
    <source>
        <dbReference type="Pfam" id="PF25766"/>
    </source>
</evidence>
<dbReference type="InterPro" id="IPR057989">
    <property type="entry name" value="TPR_RPAP1/MINIYO-like"/>
</dbReference>
<dbReference type="EMBL" id="MCOG01000050">
    <property type="protein sequence ID" value="ORY66694.1"/>
    <property type="molecule type" value="Genomic_DNA"/>
</dbReference>
<evidence type="ECO:0000313" key="3">
    <source>
        <dbReference type="Proteomes" id="UP000193920"/>
    </source>
</evidence>
<comment type="caution">
    <text evidence="2">The sequence shown here is derived from an EMBL/GenBank/DDBJ whole genome shotgun (WGS) entry which is preliminary data.</text>
</comment>
<dbReference type="AlphaFoldDB" id="A0A1Y2E5S5"/>
<sequence>MTNDWMMFELMKIYLITCEGSGENIEQEETYEIFNDIEITRLLIELYSIILKYDRYRNNYMMKNRIVRTLYSRLEKNSIIQCAYCPFNNQSSVSLYKNLMDQFKSSSFGDKVFICFIVYPIQGRYLNEFKELFWNEVQDNFNRLFPPDILSLKNDNVDENIKQKMKEINEVINDLLTPQRGHIELFRSTFINWLKPYESSLNLLQCMYKCILSVINYELSFKSELNEIVDTITVVKDILLENKIGSNFSILNRYISKKSWIYWIAIGHISQYIFSKFNNGISSNSINSAKTSSPYLSTSLKFNSKEIYSANVFNELKKSNNYSKEELEQFYTEVSKKDKEFMKFLFMSIKSKNNENDSENLINDTLKFDLTSGGLFKTLLKDVYELNYIKKVQIYDFLYQTL</sequence>